<dbReference type="InterPro" id="IPR029499">
    <property type="entry name" value="PduO-typ"/>
</dbReference>
<keyword evidence="2 4" id="KW-0547">Nucleotide-binding</keyword>
<dbReference type="PANTHER" id="PTHR12213">
    <property type="entry name" value="CORRINOID ADENOSYLTRANSFERASE"/>
    <property type="match status" value="1"/>
</dbReference>
<evidence type="ECO:0000313" key="6">
    <source>
        <dbReference type="EMBL" id="GGR64092.1"/>
    </source>
</evidence>
<evidence type="ECO:0000256" key="3">
    <source>
        <dbReference type="ARBA" id="ARBA00022840"/>
    </source>
</evidence>
<keyword evidence="3 4" id="KW-0067">ATP-binding</keyword>
<name>A0ABQ2RXK9_9DEIO</name>
<dbReference type="Proteomes" id="UP000634308">
    <property type="component" value="Unassembled WGS sequence"/>
</dbReference>
<evidence type="ECO:0000313" key="7">
    <source>
        <dbReference type="Proteomes" id="UP000634308"/>
    </source>
</evidence>
<dbReference type="InterPro" id="IPR036451">
    <property type="entry name" value="CblAdoTrfase-like_sf"/>
</dbReference>
<accession>A0ABQ2RXK9</accession>
<keyword evidence="7" id="KW-1185">Reference proteome</keyword>
<sequence>MKVDRGSPDLPSTINRSPSTTLWGMKLYTKTGDGGTTGLYGADRVSKANIRVEAYGTVDELNSAIGLARAHNTRSHKPDPALDADLEYLQNALFDVGADLATRSGTTYEKKITRMDEQDVTFIEAMIDRYQEAAPPFTGFVHPGGTPAAASLHVARTVARRAEREVIRLLHEEDANAHVQVYLNRLSDLLFVMARAANQAAGIEEHAWLVKGRR</sequence>
<comment type="caution">
    <text evidence="6">The sequence shown here is derived from an EMBL/GenBank/DDBJ whole genome shotgun (WGS) entry which is preliminary data.</text>
</comment>
<proteinExistence type="inferred from homology"/>
<evidence type="ECO:0000256" key="2">
    <source>
        <dbReference type="ARBA" id="ARBA00022741"/>
    </source>
</evidence>
<dbReference type="NCBIfam" id="TIGR00636">
    <property type="entry name" value="PduO_Nterm"/>
    <property type="match status" value="1"/>
</dbReference>
<evidence type="ECO:0000256" key="1">
    <source>
        <dbReference type="ARBA" id="ARBA00022679"/>
    </source>
</evidence>
<gene>
    <name evidence="6" type="ORF">GCM10008959_27830</name>
</gene>
<protein>
    <recommendedName>
        <fullName evidence="4">Corrinoid adenosyltransferase</fullName>
        <ecNumber evidence="4">2.5.1.17</ecNumber>
    </recommendedName>
    <alternativeName>
        <fullName evidence="4">Cob(II)alamin adenosyltransferase</fullName>
    </alternativeName>
    <alternativeName>
        <fullName evidence="4">Cob(II)yrinic acid a,c-diamide adenosyltransferase</fullName>
    </alternativeName>
    <alternativeName>
        <fullName evidence="4">Cobinamide/cobalamin adenosyltransferase</fullName>
    </alternativeName>
</protein>
<comment type="pathway">
    <text evidence="4">Cofactor biosynthesis; adenosylcobalamin biosynthesis; adenosylcobalamin from cob(II)yrinate a,c-diamide: step 2/7.</text>
</comment>
<comment type="catalytic activity">
    <reaction evidence="4">
        <text>2 cob(II)alamin + reduced [electron-transfer flavoprotein] + 2 ATP = 2 adenosylcob(III)alamin + 2 triphosphate + oxidized [electron-transfer flavoprotein] + 3 H(+)</text>
        <dbReference type="Rhea" id="RHEA:28671"/>
        <dbReference type="Rhea" id="RHEA-COMP:10685"/>
        <dbReference type="Rhea" id="RHEA-COMP:10686"/>
        <dbReference type="ChEBI" id="CHEBI:15378"/>
        <dbReference type="ChEBI" id="CHEBI:16304"/>
        <dbReference type="ChEBI" id="CHEBI:18036"/>
        <dbReference type="ChEBI" id="CHEBI:18408"/>
        <dbReference type="ChEBI" id="CHEBI:30616"/>
        <dbReference type="ChEBI" id="CHEBI:57692"/>
        <dbReference type="ChEBI" id="CHEBI:58307"/>
        <dbReference type="EC" id="2.5.1.17"/>
    </reaction>
</comment>
<dbReference type="Gene3D" id="1.20.1200.10">
    <property type="entry name" value="Cobalamin adenosyltransferase-like"/>
    <property type="match status" value="1"/>
</dbReference>
<dbReference type="SUPFAM" id="SSF89028">
    <property type="entry name" value="Cobalamin adenosyltransferase-like"/>
    <property type="match status" value="1"/>
</dbReference>
<keyword evidence="1 4" id="KW-0808">Transferase</keyword>
<reference evidence="7" key="1">
    <citation type="journal article" date="2019" name="Int. J. Syst. Evol. Microbiol.">
        <title>The Global Catalogue of Microorganisms (GCM) 10K type strain sequencing project: providing services to taxonomists for standard genome sequencing and annotation.</title>
        <authorList>
            <consortium name="The Broad Institute Genomics Platform"/>
            <consortium name="The Broad Institute Genome Sequencing Center for Infectious Disease"/>
            <person name="Wu L."/>
            <person name="Ma J."/>
        </authorList>
    </citation>
    <scope>NUCLEOTIDE SEQUENCE [LARGE SCALE GENOMIC DNA]</scope>
    <source>
        <strain evidence="7">JCM 31404</strain>
    </source>
</reference>
<dbReference type="PANTHER" id="PTHR12213:SF0">
    <property type="entry name" value="CORRINOID ADENOSYLTRANSFERASE MMAB"/>
    <property type="match status" value="1"/>
</dbReference>
<feature type="domain" description="Cobalamin adenosyltransferase-like" evidence="5">
    <location>
        <begin position="27"/>
        <end position="196"/>
    </location>
</feature>
<evidence type="ECO:0000259" key="5">
    <source>
        <dbReference type="Pfam" id="PF01923"/>
    </source>
</evidence>
<keyword evidence="4" id="KW-0169">Cobalamin biosynthesis</keyword>
<evidence type="ECO:0000256" key="4">
    <source>
        <dbReference type="RuleBase" id="RU366026"/>
    </source>
</evidence>
<dbReference type="Pfam" id="PF01923">
    <property type="entry name" value="Cob_adeno_trans"/>
    <property type="match status" value="1"/>
</dbReference>
<dbReference type="EC" id="2.5.1.17" evidence="4"/>
<dbReference type="InterPro" id="IPR016030">
    <property type="entry name" value="CblAdoTrfase-like"/>
</dbReference>
<dbReference type="EMBL" id="BMQM01000019">
    <property type="protein sequence ID" value="GGR64092.1"/>
    <property type="molecule type" value="Genomic_DNA"/>
</dbReference>
<organism evidence="6 7">
    <name type="scientific">Deinococcus seoulensis</name>
    <dbReference type="NCBI Taxonomy" id="1837379"/>
    <lineage>
        <taxon>Bacteria</taxon>
        <taxon>Thermotogati</taxon>
        <taxon>Deinococcota</taxon>
        <taxon>Deinococci</taxon>
        <taxon>Deinococcales</taxon>
        <taxon>Deinococcaceae</taxon>
        <taxon>Deinococcus</taxon>
    </lineage>
</organism>
<comment type="similarity">
    <text evidence="4">Belongs to the Cob(I)alamin adenosyltransferase family.</text>
</comment>
<comment type="catalytic activity">
    <reaction evidence="4">
        <text>2 cob(II)yrinate a,c diamide + reduced [electron-transfer flavoprotein] + 2 ATP = 2 adenosylcob(III)yrinate a,c-diamide + 2 triphosphate + oxidized [electron-transfer flavoprotein] + 3 H(+)</text>
        <dbReference type="Rhea" id="RHEA:11528"/>
        <dbReference type="Rhea" id="RHEA-COMP:10685"/>
        <dbReference type="Rhea" id="RHEA-COMP:10686"/>
        <dbReference type="ChEBI" id="CHEBI:15378"/>
        <dbReference type="ChEBI" id="CHEBI:18036"/>
        <dbReference type="ChEBI" id="CHEBI:30616"/>
        <dbReference type="ChEBI" id="CHEBI:57692"/>
        <dbReference type="ChEBI" id="CHEBI:58307"/>
        <dbReference type="ChEBI" id="CHEBI:58503"/>
        <dbReference type="ChEBI" id="CHEBI:58537"/>
        <dbReference type="EC" id="2.5.1.17"/>
    </reaction>
</comment>